<dbReference type="RefSeq" id="WP_197534500.1">
    <property type="nucleotide sequence ID" value="NZ_CP036276.1"/>
</dbReference>
<dbReference type="Proteomes" id="UP000319383">
    <property type="component" value="Chromosome"/>
</dbReference>
<feature type="transmembrane region" description="Helical" evidence="13">
    <location>
        <begin position="174"/>
        <end position="198"/>
    </location>
</feature>
<evidence type="ECO:0000256" key="11">
    <source>
        <dbReference type="ARBA" id="ARBA00023303"/>
    </source>
</evidence>
<dbReference type="InterPro" id="IPR010617">
    <property type="entry name" value="TMEM175-like"/>
</dbReference>
<evidence type="ECO:0000256" key="10">
    <source>
        <dbReference type="ARBA" id="ARBA00023136"/>
    </source>
</evidence>
<comment type="subcellular location">
    <subcellularLocation>
        <location evidence="1">Membrane</location>
        <topology evidence="1">Multi-pass membrane protein</topology>
    </subcellularLocation>
</comment>
<keyword evidence="5 13" id="KW-0812">Transmembrane</keyword>
<dbReference type="PANTHER" id="PTHR31462:SF5">
    <property type="entry name" value="ENDOSOMAL_LYSOSOMAL PROTON CHANNEL TMEM175"/>
    <property type="match status" value="1"/>
</dbReference>
<evidence type="ECO:0000256" key="8">
    <source>
        <dbReference type="ARBA" id="ARBA00022989"/>
    </source>
</evidence>
<evidence type="ECO:0000256" key="1">
    <source>
        <dbReference type="ARBA" id="ARBA00004141"/>
    </source>
</evidence>
<evidence type="ECO:0000256" key="3">
    <source>
        <dbReference type="ARBA" id="ARBA00022448"/>
    </source>
</evidence>
<keyword evidence="7" id="KW-0630">Potassium</keyword>
<dbReference type="GO" id="GO:0015252">
    <property type="term" value="F:proton channel activity"/>
    <property type="evidence" value="ECO:0007669"/>
    <property type="project" value="InterPro"/>
</dbReference>
<dbReference type="GO" id="GO:0016020">
    <property type="term" value="C:membrane"/>
    <property type="evidence" value="ECO:0007669"/>
    <property type="project" value="UniProtKB-SubCell"/>
</dbReference>
<evidence type="ECO:0000256" key="12">
    <source>
        <dbReference type="ARBA" id="ARBA00034430"/>
    </source>
</evidence>
<evidence type="ECO:0000256" key="9">
    <source>
        <dbReference type="ARBA" id="ARBA00023065"/>
    </source>
</evidence>
<organism evidence="14 15">
    <name type="scientific">Symmachiella dynata</name>
    <dbReference type="NCBI Taxonomy" id="2527995"/>
    <lineage>
        <taxon>Bacteria</taxon>
        <taxon>Pseudomonadati</taxon>
        <taxon>Planctomycetota</taxon>
        <taxon>Planctomycetia</taxon>
        <taxon>Planctomycetales</taxon>
        <taxon>Planctomycetaceae</taxon>
        <taxon>Symmachiella</taxon>
    </lineage>
</organism>
<evidence type="ECO:0008006" key="16">
    <source>
        <dbReference type="Google" id="ProtNLM"/>
    </source>
</evidence>
<evidence type="ECO:0000256" key="7">
    <source>
        <dbReference type="ARBA" id="ARBA00022958"/>
    </source>
</evidence>
<reference evidence="14 15" key="1">
    <citation type="submission" date="2019-02" db="EMBL/GenBank/DDBJ databases">
        <title>Deep-cultivation of Planctomycetes and their phenomic and genomic characterization uncovers novel biology.</title>
        <authorList>
            <person name="Wiegand S."/>
            <person name="Jogler M."/>
            <person name="Boedeker C."/>
            <person name="Pinto D."/>
            <person name="Vollmers J."/>
            <person name="Rivas-Marin E."/>
            <person name="Kohn T."/>
            <person name="Peeters S.H."/>
            <person name="Heuer A."/>
            <person name="Rast P."/>
            <person name="Oberbeckmann S."/>
            <person name="Bunk B."/>
            <person name="Jeske O."/>
            <person name="Meyerdierks A."/>
            <person name="Storesund J.E."/>
            <person name="Kallscheuer N."/>
            <person name="Luecker S."/>
            <person name="Lage O.M."/>
            <person name="Pohl T."/>
            <person name="Merkel B.J."/>
            <person name="Hornburger P."/>
            <person name="Mueller R.-W."/>
            <person name="Bruemmer F."/>
            <person name="Labrenz M."/>
            <person name="Spormann A.M."/>
            <person name="Op den Camp H."/>
            <person name="Overmann J."/>
            <person name="Amann R."/>
            <person name="Jetten M.S.M."/>
            <person name="Mascher T."/>
            <person name="Medema M.H."/>
            <person name="Devos D.P."/>
            <person name="Kaster A.-K."/>
            <person name="Ovreas L."/>
            <person name="Rohde M."/>
            <person name="Galperin M.Y."/>
            <person name="Jogler C."/>
        </authorList>
    </citation>
    <scope>NUCLEOTIDE SEQUENCE [LARGE SCALE GENOMIC DNA]</scope>
    <source>
        <strain evidence="14 15">Mal52</strain>
    </source>
</reference>
<evidence type="ECO:0000256" key="5">
    <source>
        <dbReference type="ARBA" id="ARBA00022692"/>
    </source>
</evidence>
<comment type="similarity">
    <text evidence="2">Belongs to the TMEM175 family.</text>
</comment>
<name>A0A517ZXP3_9PLAN</name>
<keyword evidence="3" id="KW-0813">Transport</keyword>
<dbReference type="AlphaFoldDB" id="A0A517ZXP3"/>
<dbReference type="GO" id="GO:0005267">
    <property type="term" value="F:potassium channel activity"/>
    <property type="evidence" value="ECO:0007669"/>
    <property type="project" value="UniProtKB-KW"/>
</dbReference>
<keyword evidence="6" id="KW-0631">Potassium channel</keyword>
<feature type="transmembrane region" description="Helical" evidence="13">
    <location>
        <begin position="12"/>
        <end position="33"/>
    </location>
</feature>
<evidence type="ECO:0000313" key="14">
    <source>
        <dbReference type="EMBL" id="QDU47253.1"/>
    </source>
</evidence>
<gene>
    <name evidence="14" type="ORF">Mal52_57810</name>
</gene>
<feature type="transmembrane region" description="Helical" evidence="13">
    <location>
        <begin position="53"/>
        <end position="74"/>
    </location>
</feature>
<evidence type="ECO:0000256" key="13">
    <source>
        <dbReference type="SAM" id="Phobius"/>
    </source>
</evidence>
<keyword evidence="9" id="KW-0406">Ion transport</keyword>
<evidence type="ECO:0000256" key="2">
    <source>
        <dbReference type="ARBA" id="ARBA00006920"/>
    </source>
</evidence>
<comment type="catalytic activity">
    <reaction evidence="12">
        <text>K(+)(in) = K(+)(out)</text>
        <dbReference type="Rhea" id="RHEA:29463"/>
        <dbReference type="ChEBI" id="CHEBI:29103"/>
    </reaction>
</comment>
<evidence type="ECO:0000313" key="15">
    <source>
        <dbReference type="Proteomes" id="UP000319383"/>
    </source>
</evidence>
<evidence type="ECO:0000256" key="4">
    <source>
        <dbReference type="ARBA" id="ARBA00022538"/>
    </source>
</evidence>
<dbReference type="Pfam" id="PF06736">
    <property type="entry name" value="TMEM175"/>
    <property type="match status" value="1"/>
</dbReference>
<keyword evidence="15" id="KW-1185">Reference proteome</keyword>
<dbReference type="PANTHER" id="PTHR31462">
    <property type="entry name" value="ENDOSOMAL/LYSOSOMAL POTASSIUM CHANNEL TMEM175"/>
    <property type="match status" value="1"/>
</dbReference>
<dbReference type="EMBL" id="CP036276">
    <property type="protein sequence ID" value="QDU47253.1"/>
    <property type="molecule type" value="Genomic_DNA"/>
</dbReference>
<keyword evidence="10 13" id="KW-0472">Membrane</keyword>
<evidence type="ECO:0000256" key="6">
    <source>
        <dbReference type="ARBA" id="ARBA00022826"/>
    </source>
</evidence>
<accession>A0A517ZXP3</accession>
<feature type="transmembrane region" description="Helical" evidence="13">
    <location>
        <begin position="86"/>
        <end position="107"/>
    </location>
</feature>
<keyword evidence="8 13" id="KW-1133">Transmembrane helix</keyword>
<protein>
    <recommendedName>
        <fullName evidence="16">DUF1211 domain-containing protein</fullName>
    </recommendedName>
</protein>
<sequence length="203" mass="22742">MKSNNDARWTSSPVRLCSLTDGVYAIVLTLLVLDLKPPQDANLSNDALVEDVLQQFPTFLAYIASFTVVAQIWQRHHRLFTHQRECDLTIVSLNFLHIFLVTLIPYTASLVGHYDNDRFAVILFNVDLATGGGSLMLIAHRMASRPDLRDPGKPPPLLTYPWAARHVYGISGALSVLISFISLHFSLLVWIFGAVIMVKAKRQ</sequence>
<keyword evidence="4" id="KW-0633">Potassium transport</keyword>
<proteinExistence type="inferred from homology"/>
<keyword evidence="11" id="KW-0407">Ion channel</keyword>
<dbReference type="KEGG" id="sdyn:Mal52_57810"/>